<reference evidence="1 2" key="1">
    <citation type="submission" date="2017-03" db="EMBL/GenBank/DDBJ databases">
        <title>Isolation of Levoglucosan Utilizing Bacteria.</title>
        <authorList>
            <person name="Arya A.S."/>
        </authorList>
    </citation>
    <scope>NUCLEOTIDE SEQUENCE [LARGE SCALE GENOMIC DNA]</scope>
    <source>
        <strain evidence="1 2">MEC069</strain>
    </source>
</reference>
<dbReference type="OrthoDB" id="2584627at2"/>
<proteinExistence type="predicted"/>
<evidence type="ECO:0000313" key="1">
    <source>
        <dbReference type="EMBL" id="TFE88197.1"/>
    </source>
</evidence>
<dbReference type="EMBL" id="MYFO01000010">
    <property type="protein sequence ID" value="TFE88197.1"/>
    <property type="molecule type" value="Genomic_DNA"/>
</dbReference>
<accession>A0A4Y8Q407</accession>
<sequence length="216" mass="24820">MSEFTSGCLTPNTKKAVAYLTKQSSVIRVAPLNEDWIIFLTEDTYVDNSVSSAIQHVSSEIPVLYFYNFEDHCWGYKLLEAGRTLAEFELDYEAKHSRVIQLAQQLYPTKDIIEFLYIDIEGQAVREQLEQQVEDQYVNTVRIAYQQANIDAFRILGVSGGVLQNLGEIMSVEHFEALQSKHDLVEQFKVALGIPEMSWIRVDRLEAFDERFPSLL</sequence>
<gene>
    <name evidence="1" type="ORF">B5M42_09690</name>
</gene>
<dbReference type="AlphaFoldDB" id="A0A4Y8Q407"/>
<dbReference type="Proteomes" id="UP000298246">
    <property type="component" value="Unassembled WGS sequence"/>
</dbReference>
<dbReference type="RefSeq" id="WP_134752223.1">
    <property type="nucleotide sequence ID" value="NZ_MYFO02000015.1"/>
</dbReference>
<name>A0A4Y8Q407_9BACL</name>
<organism evidence="1 2">
    <name type="scientific">Paenibacillus athensensis</name>
    <dbReference type="NCBI Taxonomy" id="1967502"/>
    <lineage>
        <taxon>Bacteria</taxon>
        <taxon>Bacillati</taxon>
        <taxon>Bacillota</taxon>
        <taxon>Bacilli</taxon>
        <taxon>Bacillales</taxon>
        <taxon>Paenibacillaceae</taxon>
        <taxon>Paenibacillus</taxon>
    </lineage>
</organism>
<comment type="caution">
    <text evidence="1">The sequence shown here is derived from an EMBL/GenBank/DDBJ whole genome shotgun (WGS) entry which is preliminary data.</text>
</comment>
<evidence type="ECO:0000313" key="2">
    <source>
        <dbReference type="Proteomes" id="UP000298246"/>
    </source>
</evidence>
<keyword evidence="2" id="KW-1185">Reference proteome</keyword>
<protein>
    <submittedName>
        <fullName evidence="1">Uncharacterized protein</fullName>
    </submittedName>
</protein>